<organism evidence="1 2">
    <name type="scientific">Ceratodon purpureus</name>
    <name type="common">Fire moss</name>
    <name type="synonym">Dicranum purpureum</name>
    <dbReference type="NCBI Taxonomy" id="3225"/>
    <lineage>
        <taxon>Eukaryota</taxon>
        <taxon>Viridiplantae</taxon>
        <taxon>Streptophyta</taxon>
        <taxon>Embryophyta</taxon>
        <taxon>Bryophyta</taxon>
        <taxon>Bryophytina</taxon>
        <taxon>Bryopsida</taxon>
        <taxon>Dicranidae</taxon>
        <taxon>Pseudoditrichales</taxon>
        <taxon>Ditrichaceae</taxon>
        <taxon>Ceratodon</taxon>
    </lineage>
</organism>
<reference evidence="1 2" key="1">
    <citation type="submission" date="2020-06" db="EMBL/GenBank/DDBJ databases">
        <title>WGS assembly of Ceratodon purpureus strain R40.</title>
        <authorList>
            <person name="Carey S.B."/>
            <person name="Jenkins J."/>
            <person name="Shu S."/>
            <person name="Lovell J.T."/>
            <person name="Sreedasyam A."/>
            <person name="Maumus F."/>
            <person name="Tiley G.P."/>
            <person name="Fernandez-Pozo N."/>
            <person name="Barry K."/>
            <person name="Chen C."/>
            <person name="Wang M."/>
            <person name="Lipzen A."/>
            <person name="Daum C."/>
            <person name="Saski C.A."/>
            <person name="Payton A.C."/>
            <person name="Mcbreen J.C."/>
            <person name="Conrad R.E."/>
            <person name="Kollar L.M."/>
            <person name="Olsson S."/>
            <person name="Huttunen S."/>
            <person name="Landis J.B."/>
            <person name="Wickett N.J."/>
            <person name="Johnson M.G."/>
            <person name="Rensing S.A."/>
            <person name="Grimwood J."/>
            <person name="Schmutz J."/>
            <person name="Mcdaniel S.F."/>
        </authorList>
    </citation>
    <scope>NUCLEOTIDE SEQUENCE [LARGE SCALE GENOMIC DNA]</scope>
    <source>
        <strain evidence="1 2">R40</strain>
    </source>
</reference>
<evidence type="ECO:0000313" key="1">
    <source>
        <dbReference type="EMBL" id="KAG0568561.1"/>
    </source>
</evidence>
<comment type="caution">
    <text evidence="1">The sequence shown here is derived from an EMBL/GenBank/DDBJ whole genome shotgun (WGS) entry which is preliminary data.</text>
</comment>
<evidence type="ECO:0000313" key="2">
    <source>
        <dbReference type="Proteomes" id="UP000822688"/>
    </source>
</evidence>
<keyword evidence="2" id="KW-1185">Reference proteome</keyword>
<dbReference type="EMBL" id="CM026427">
    <property type="protein sequence ID" value="KAG0568561.1"/>
    <property type="molecule type" value="Genomic_DNA"/>
</dbReference>
<proteinExistence type="predicted"/>
<dbReference type="Proteomes" id="UP000822688">
    <property type="component" value="Chromosome 6"/>
</dbReference>
<gene>
    <name evidence="1" type="ORF">KC19_6G029000</name>
</gene>
<dbReference type="AlphaFoldDB" id="A0A8T0H9N2"/>
<protein>
    <submittedName>
        <fullName evidence="1">Uncharacterized protein</fullName>
    </submittedName>
</protein>
<accession>A0A8T0H9N2</accession>
<name>A0A8T0H9N2_CERPU</name>
<sequence>MGDGMGDEFSHFRLHGVWQRFSLVWFGDWGLGLGFRILCDSLCDGICTSDIALGRCVDVKLDIMFVVFRSAVDIMEAEFSSLWKSLGEHKHTFWKNCCVFVR</sequence>